<feature type="compositionally biased region" description="Polar residues" evidence="1">
    <location>
        <begin position="477"/>
        <end position="488"/>
    </location>
</feature>
<dbReference type="VEuPathDB" id="FungiDB:PPTG_13037"/>
<feature type="domain" description="PiggyBac transposable element-derived protein" evidence="2">
    <location>
        <begin position="321"/>
        <end position="426"/>
    </location>
</feature>
<dbReference type="PANTHER" id="PTHR46599">
    <property type="entry name" value="PIGGYBAC TRANSPOSABLE ELEMENT-DERIVED PROTEIN 4"/>
    <property type="match status" value="1"/>
</dbReference>
<dbReference type="RefSeq" id="XP_008906990.1">
    <property type="nucleotide sequence ID" value="XM_008908742.1"/>
</dbReference>
<feature type="region of interest" description="Disordered" evidence="1">
    <location>
        <begin position="315"/>
        <end position="334"/>
    </location>
</feature>
<evidence type="ECO:0000256" key="1">
    <source>
        <dbReference type="SAM" id="MobiDB-lite"/>
    </source>
</evidence>
<feature type="compositionally biased region" description="Basic and acidic residues" evidence="1">
    <location>
        <begin position="496"/>
        <end position="508"/>
    </location>
</feature>
<proteinExistence type="predicted"/>
<dbReference type="Proteomes" id="UP000018817">
    <property type="component" value="Unassembled WGS sequence"/>
</dbReference>
<dbReference type="InterPro" id="IPR029526">
    <property type="entry name" value="PGBD"/>
</dbReference>
<feature type="region of interest" description="Disordered" evidence="1">
    <location>
        <begin position="466"/>
        <end position="508"/>
    </location>
</feature>
<reference evidence="3 4" key="2">
    <citation type="submission" date="2013-11" db="EMBL/GenBank/DDBJ databases">
        <title>The Genome Sequence of Phytophthora parasitica INRA-310.</title>
        <authorList>
            <consortium name="The Broad Institute Genomics Platform"/>
            <person name="Russ C."/>
            <person name="Tyler B."/>
            <person name="Panabieres F."/>
            <person name="Shan W."/>
            <person name="Tripathy S."/>
            <person name="Grunwald N."/>
            <person name="Machado M."/>
            <person name="Johnson C.S."/>
            <person name="Arredondo F."/>
            <person name="Hong C."/>
            <person name="Coffey M."/>
            <person name="Young S.K."/>
            <person name="Zeng Q."/>
            <person name="Gargeya S."/>
            <person name="Fitzgerald M."/>
            <person name="Abouelleil A."/>
            <person name="Alvarado L."/>
            <person name="Chapman S.B."/>
            <person name="Gainer-Dewar J."/>
            <person name="Goldberg J."/>
            <person name="Griggs A."/>
            <person name="Gujja S."/>
            <person name="Hansen M."/>
            <person name="Howarth C."/>
            <person name="Imamovic A."/>
            <person name="Ireland A."/>
            <person name="Larimer J."/>
            <person name="McCowan C."/>
            <person name="Murphy C."/>
            <person name="Pearson M."/>
            <person name="Poon T.W."/>
            <person name="Priest M."/>
            <person name="Roberts A."/>
            <person name="Saif S."/>
            <person name="Shea T."/>
            <person name="Sykes S."/>
            <person name="Wortman J."/>
            <person name="Nusbaum C."/>
            <person name="Birren B."/>
        </authorList>
    </citation>
    <scope>NUCLEOTIDE SEQUENCE [LARGE SCALE GENOMIC DNA]</scope>
    <source>
        <strain evidence="3 4">INRA-310</strain>
    </source>
</reference>
<feature type="compositionally biased region" description="Polar residues" evidence="1">
    <location>
        <begin position="121"/>
        <end position="131"/>
    </location>
</feature>
<dbReference type="Pfam" id="PF13843">
    <property type="entry name" value="DDE_Tnp_1_7"/>
    <property type="match status" value="1"/>
</dbReference>
<dbReference type="PANTHER" id="PTHR46599:SF3">
    <property type="entry name" value="PIGGYBAC TRANSPOSABLE ELEMENT-DERIVED PROTEIN 4"/>
    <property type="match status" value="1"/>
</dbReference>
<dbReference type="EMBL" id="KI669591">
    <property type="protein sequence ID" value="ETN07705.1"/>
    <property type="molecule type" value="Genomic_DNA"/>
</dbReference>
<reference evidence="4" key="1">
    <citation type="submission" date="2011-12" db="EMBL/GenBank/DDBJ databases">
        <authorList>
            <consortium name="The Broad Institute Genome Sequencing Platform"/>
            <person name="Russ C."/>
            <person name="Tyler B."/>
            <person name="Panabieres F."/>
            <person name="Shan W."/>
            <person name="Tripathy S."/>
            <person name="Grunwald N."/>
            <person name="Machado M."/>
            <person name="Young S.K."/>
            <person name="Zeng Q."/>
            <person name="Gargeya S."/>
            <person name="Fitzgerald M."/>
            <person name="Haas B."/>
            <person name="Abouelleil A."/>
            <person name="Alvarado L."/>
            <person name="Arachchi H.M."/>
            <person name="Berlin A."/>
            <person name="Chapman S.B."/>
            <person name="Gearin G."/>
            <person name="Goldberg J."/>
            <person name="Griggs A."/>
            <person name="Gujja S."/>
            <person name="Hansen M."/>
            <person name="Heiman D."/>
            <person name="Howarth C."/>
            <person name="Larimer J."/>
            <person name="Lui A."/>
            <person name="MacDonald P.J.P."/>
            <person name="McCowen C."/>
            <person name="Montmayeur A."/>
            <person name="Murphy C."/>
            <person name="Neiman D."/>
            <person name="Pearson M."/>
            <person name="Priest M."/>
            <person name="Roberts A."/>
            <person name="Saif S."/>
            <person name="Shea T."/>
            <person name="Sisk P."/>
            <person name="Stolte C."/>
            <person name="Sykes S."/>
            <person name="Wortman J."/>
            <person name="Nusbaum C."/>
            <person name="Birren B."/>
        </authorList>
    </citation>
    <scope>NUCLEOTIDE SEQUENCE [LARGE SCALE GENOMIC DNA]</scope>
    <source>
        <strain evidence="4">INRA-310</strain>
    </source>
</reference>
<accession>W2Q620</accession>
<dbReference type="AlphaFoldDB" id="W2Q620"/>
<evidence type="ECO:0000313" key="3">
    <source>
        <dbReference type="EMBL" id="ETN07705.1"/>
    </source>
</evidence>
<feature type="compositionally biased region" description="Low complexity" evidence="1">
    <location>
        <begin position="106"/>
        <end position="120"/>
    </location>
</feature>
<feature type="compositionally biased region" description="Basic residues" evidence="1">
    <location>
        <begin position="589"/>
        <end position="605"/>
    </location>
</feature>
<dbReference type="OMA" id="TAYCIRY"/>
<feature type="compositionally biased region" description="Acidic residues" evidence="1">
    <location>
        <begin position="133"/>
        <end position="144"/>
    </location>
</feature>
<evidence type="ECO:0000313" key="4">
    <source>
        <dbReference type="Proteomes" id="UP000018817"/>
    </source>
</evidence>
<evidence type="ECO:0000259" key="2">
    <source>
        <dbReference type="Pfam" id="PF13843"/>
    </source>
</evidence>
<name>W2Q620_PHYN3</name>
<dbReference type="OrthoDB" id="123623at2759"/>
<protein>
    <recommendedName>
        <fullName evidence="2">PiggyBac transposable element-derived protein domain-containing protein</fullName>
    </recommendedName>
</protein>
<sequence>MGVMREKRRAERIVDGGTPTWRFIWSQLKASGWTHKPPPASSIETRWKFVPPGGNPFGIEGKDYFLGEDRVLAHYAAVSVCSGDGAGLATTVDENEPPNVDPSPLASTSATMSNSTTPSPLTNREVNTTDGNDACDESEEDEYELVPRHKRTLQLGPTASTTHETSLFGSSEDESGGEATAHDGVSGDHHVSEASSIMSSDSDDELNKIEEGDDPDDFAGFESGDEIEEDSIVDTDNSDQEGEDAAAGTARDCEEEEVDKKSGPAAVVRNLKAAFPDGQDKGFRLVVTDRYYTSVVLAIAPDGILHGRDNYDEPHWLRHEPKGEQEQQEDSTKEHSIKWWDSKPVFFLCTGSDLALDRVVRREKTGDQREVPCPKAVKDYHKYMGGFDVHDQLRLLRYSLQRAVTFRKYYKSLFLGLVDLAIVNGYIVHRAYHEAKGTRPLTHVQYIRKLHLELIHLKDSDMYEGNTFGADPPPPVSTENDALATSANDEGGSSEHVIHSPKQGDEWRKHSGQLKRVQRNCKVCSLLRSDGKRGGTTTYYCDACFTALPVYLCMKPKHMMEEELRSCWDIWHNKFKNGTEIPDNLQGKIRLRQSPAKRRRSPSDE</sequence>
<feature type="region of interest" description="Disordered" evidence="1">
    <location>
        <begin position="89"/>
        <end position="262"/>
    </location>
</feature>
<feature type="region of interest" description="Disordered" evidence="1">
    <location>
        <begin position="582"/>
        <end position="605"/>
    </location>
</feature>
<feature type="compositionally biased region" description="Polar residues" evidence="1">
    <location>
        <begin position="155"/>
        <end position="169"/>
    </location>
</feature>
<gene>
    <name evidence="3" type="ORF">PPTG_13037</name>
</gene>
<organism evidence="3 4">
    <name type="scientific">Phytophthora nicotianae (strain INRA-310)</name>
    <name type="common">Phytophthora parasitica</name>
    <dbReference type="NCBI Taxonomy" id="761204"/>
    <lineage>
        <taxon>Eukaryota</taxon>
        <taxon>Sar</taxon>
        <taxon>Stramenopiles</taxon>
        <taxon>Oomycota</taxon>
        <taxon>Peronosporomycetes</taxon>
        <taxon>Peronosporales</taxon>
        <taxon>Peronosporaceae</taxon>
        <taxon>Phytophthora</taxon>
    </lineage>
</organism>
<dbReference type="GeneID" id="20182437"/>
<feature type="compositionally biased region" description="Acidic residues" evidence="1">
    <location>
        <begin position="211"/>
        <end position="244"/>
    </location>
</feature>